<keyword evidence="3 6" id="KW-0812">Transmembrane</keyword>
<dbReference type="RefSeq" id="WP_008515494.1">
    <property type="nucleotide sequence ID" value="NZ_ACJM01000004.1"/>
</dbReference>
<evidence type="ECO:0000256" key="5">
    <source>
        <dbReference type="ARBA" id="ARBA00023136"/>
    </source>
</evidence>
<dbReference type="OrthoDB" id="9799219at2"/>
<comment type="subcellular location">
    <subcellularLocation>
        <location evidence="1">Membrane</location>
        <topology evidence="1">Multi-pass membrane protein</topology>
    </subcellularLocation>
</comment>
<keyword evidence="5 6" id="KW-0472">Membrane</keyword>
<evidence type="ECO:0000256" key="3">
    <source>
        <dbReference type="ARBA" id="ARBA00022692"/>
    </source>
</evidence>
<accession>C0GEX2</accession>
<dbReference type="AlphaFoldDB" id="C0GEX2"/>
<dbReference type="PANTHER" id="PTHR34583">
    <property type="entry name" value="ANTIPORTER SUBUNIT MNHC2-RELATED"/>
    <property type="match status" value="1"/>
</dbReference>
<dbReference type="PANTHER" id="PTHR34583:SF3">
    <property type="entry name" value="MULTISUBUNIT SODIUM_HYDROGEN ANTIPORTER, MNHC SUBUNIT"/>
    <property type="match status" value="1"/>
</dbReference>
<dbReference type="EMBL" id="ACJM01000004">
    <property type="protein sequence ID" value="EEG78154.1"/>
    <property type="molecule type" value="Genomic_DNA"/>
</dbReference>
<evidence type="ECO:0000256" key="1">
    <source>
        <dbReference type="ARBA" id="ARBA00004141"/>
    </source>
</evidence>
<feature type="transmembrane region" description="Helical" evidence="6">
    <location>
        <begin position="82"/>
        <end position="104"/>
    </location>
</feature>
<comment type="similarity">
    <text evidence="2">Belongs to the CPA3 antiporters (TC 2.A.63) subunit C family.</text>
</comment>
<dbReference type="STRING" id="555088.DealDRAFT_1031"/>
<feature type="transmembrane region" description="Helical" evidence="6">
    <location>
        <begin position="15"/>
        <end position="32"/>
    </location>
</feature>
<name>C0GEX2_DETAL</name>
<evidence type="ECO:0000313" key="7">
    <source>
        <dbReference type="EMBL" id="EEG78154.1"/>
    </source>
</evidence>
<evidence type="ECO:0000256" key="2">
    <source>
        <dbReference type="ARBA" id="ARBA00010388"/>
    </source>
</evidence>
<feature type="transmembrane region" description="Helical" evidence="6">
    <location>
        <begin position="44"/>
        <end position="62"/>
    </location>
</feature>
<evidence type="ECO:0000256" key="6">
    <source>
        <dbReference type="SAM" id="Phobius"/>
    </source>
</evidence>
<dbReference type="Pfam" id="PF00420">
    <property type="entry name" value="Oxidored_q2"/>
    <property type="match status" value="1"/>
</dbReference>
<dbReference type="eggNOG" id="COG1006">
    <property type="taxonomic scope" value="Bacteria"/>
</dbReference>
<protein>
    <submittedName>
        <fullName evidence="7">NADH-ubiquinone oxidoreductase chain 4L</fullName>
    </submittedName>
</protein>
<dbReference type="InterPro" id="IPR050601">
    <property type="entry name" value="CPA3_antiporter_subunitC"/>
</dbReference>
<reference evidence="7 8" key="1">
    <citation type="submission" date="2009-02" db="EMBL/GenBank/DDBJ databases">
        <title>Sequencing of the draft genome and assembly of Dethiobacter alkaliphilus AHT 1.</title>
        <authorList>
            <consortium name="US DOE Joint Genome Institute (JGI-PGF)"/>
            <person name="Lucas S."/>
            <person name="Copeland A."/>
            <person name="Lapidus A."/>
            <person name="Glavina del Rio T."/>
            <person name="Dalin E."/>
            <person name="Tice H."/>
            <person name="Bruce D."/>
            <person name="Goodwin L."/>
            <person name="Pitluck S."/>
            <person name="Larimer F."/>
            <person name="Land M.L."/>
            <person name="Hauser L."/>
            <person name="Muyzer G."/>
        </authorList>
    </citation>
    <scope>NUCLEOTIDE SEQUENCE [LARGE SCALE GENOMIC DNA]</scope>
    <source>
        <strain evidence="7 8">AHT 1</strain>
    </source>
</reference>
<dbReference type="GO" id="GO:0016020">
    <property type="term" value="C:membrane"/>
    <property type="evidence" value="ECO:0007669"/>
    <property type="project" value="UniProtKB-SubCell"/>
</dbReference>
<keyword evidence="4 6" id="KW-1133">Transmembrane helix</keyword>
<evidence type="ECO:0000313" key="8">
    <source>
        <dbReference type="Proteomes" id="UP000006443"/>
    </source>
</evidence>
<proteinExistence type="inferred from homology"/>
<dbReference type="InterPro" id="IPR039428">
    <property type="entry name" value="NUOK/Mnh_C1-like"/>
</dbReference>
<organism evidence="7 8">
    <name type="scientific">Dethiobacter alkaliphilus AHT 1</name>
    <dbReference type="NCBI Taxonomy" id="555088"/>
    <lineage>
        <taxon>Bacteria</taxon>
        <taxon>Bacillati</taxon>
        <taxon>Bacillota</taxon>
        <taxon>Dethiobacteria</taxon>
        <taxon>Dethiobacterales</taxon>
        <taxon>Dethiobacteraceae</taxon>
        <taxon>Dethiobacter</taxon>
    </lineage>
</organism>
<dbReference type="Proteomes" id="UP000006443">
    <property type="component" value="Unassembled WGS sequence"/>
</dbReference>
<sequence>MTITEILLRLHQNSYYFFAIVLFVIGFHTMLTHNNLIKKVIGMNVMETAIFLFFVATGYVYGGRAPIIEPGAGHTYVNPLPSALILTGIVVAVSVSAYALSLIVKIYKAYGTIDAEEIMRIRGGESL</sequence>
<keyword evidence="7" id="KW-0830">Ubiquinone</keyword>
<comment type="caution">
    <text evidence="7">The sequence shown here is derived from an EMBL/GenBank/DDBJ whole genome shotgun (WGS) entry which is preliminary data.</text>
</comment>
<dbReference type="Gene3D" id="1.10.287.3510">
    <property type="match status" value="1"/>
</dbReference>
<gene>
    <name evidence="7" type="ORF">DealDRAFT_1031</name>
</gene>
<keyword evidence="8" id="KW-1185">Reference proteome</keyword>
<evidence type="ECO:0000256" key="4">
    <source>
        <dbReference type="ARBA" id="ARBA00022989"/>
    </source>
</evidence>